<evidence type="ECO:0000256" key="1">
    <source>
        <dbReference type="SAM" id="MobiDB-lite"/>
    </source>
</evidence>
<feature type="compositionally biased region" description="Basic and acidic residues" evidence="1">
    <location>
        <begin position="35"/>
        <end position="51"/>
    </location>
</feature>
<reference evidence="3" key="1">
    <citation type="submission" date="2022-11" db="UniProtKB">
        <authorList>
            <consortium name="WormBaseParasite"/>
        </authorList>
    </citation>
    <scope>IDENTIFICATION</scope>
</reference>
<feature type="region of interest" description="Disordered" evidence="1">
    <location>
        <begin position="65"/>
        <end position="103"/>
    </location>
</feature>
<accession>A0A914C0X5</accession>
<keyword evidence="2" id="KW-1185">Reference proteome</keyword>
<name>A0A914C0X5_9BILA</name>
<evidence type="ECO:0000313" key="2">
    <source>
        <dbReference type="Proteomes" id="UP000887540"/>
    </source>
</evidence>
<feature type="compositionally biased region" description="Polar residues" evidence="1">
    <location>
        <begin position="72"/>
        <end position="85"/>
    </location>
</feature>
<sequence length="208" mass="24241">MFSAWSYENLRLAAGECSSEVDLQINRWQSRLKTKRDPSENDSKSQDYEDLIKEVNQNREAYKVETNKENHQQPSKLNNTPIPNNDKTKGRASFETRPDNLSLTTGHKTYSEFDLNATDPDDMSFFNFLDTTDKLLARVSRDELHNKNVQSRSENPSKKKEIEAIKEKIAANPGRLKQGQVVDDAEILNWLRNNARRDRRKMYNLYKV</sequence>
<feature type="compositionally biased region" description="Basic and acidic residues" evidence="1">
    <location>
        <begin position="86"/>
        <end position="98"/>
    </location>
</feature>
<proteinExistence type="predicted"/>
<evidence type="ECO:0000313" key="3">
    <source>
        <dbReference type="WBParaSite" id="ACRNAN_Path_1466.g5735.t1"/>
    </source>
</evidence>
<protein>
    <submittedName>
        <fullName evidence="3">Uncharacterized protein</fullName>
    </submittedName>
</protein>
<feature type="region of interest" description="Disordered" evidence="1">
    <location>
        <begin position="32"/>
        <end position="51"/>
    </location>
</feature>
<organism evidence="2 3">
    <name type="scientific">Acrobeloides nanus</name>
    <dbReference type="NCBI Taxonomy" id="290746"/>
    <lineage>
        <taxon>Eukaryota</taxon>
        <taxon>Metazoa</taxon>
        <taxon>Ecdysozoa</taxon>
        <taxon>Nematoda</taxon>
        <taxon>Chromadorea</taxon>
        <taxon>Rhabditida</taxon>
        <taxon>Tylenchina</taxon>
        <taxon>Cephalobomorpha</taxon>
        <taxon>Cephaloboidea</taxon>
        <taxon>Cephalobidae</taxon>
        <taxon>Acrobeloides</taxon>
    </lineage>
</organism>
<dbReference type="WBParaSite" id="ACRNAN_Path_1466.g5735.t1">
    <property type="protein sequence ID" value="ACRNAN_Path_1466.g5735.t1"/>
    <property type="gene ID" value="ACRNAN_Path_1466.g5735"/>
</dbReference>
<dbReference type="AlphaFoldDB" id="A0A914C0X5"/>
<dbReference type="Proteomes" id="UP000887540">
    <property type="component" value="Unplaced"/>
</dbReference>